<proteinExistence type="predicted"/>
<evidence type="ECO:0008006" key="4">
    <source>
        <dbReference type="Google" id="ProtNLM"/>
    </source>
</evidence>
<reference evidence="3" key="1">
    <citation type="journal article" date="2015" name="Nature">
        <title>Complex archaea that bridge the gap between prokaryotes and eukaryotes.</title>
        <authorList>
            <person name="Spang A."/>
            <person name="Saw J.H."/>
            <person name="Jorgensen S.L."/>
            <person name="Zaremba-Niedzwiedzka K."/>
            <person name="Martijn J."/>
            <person name="Lind A.E."/>
            <person name="van Eijk R."/>
            <person name="Schleper C."/>
            <person name="Guy L."/>
            <person name="Ettema T.J."/>
        </authorList>
    </citation>
    <scope>NUCLEOTIDE SEQUENCE</scope>
</reference>
<feature type="non-terminal residue" evidence="3">
    <location>
        <position position="127"/>
    </location>
</feature>
<dbReference type="SUPFAM" id="SSF53335">
    <property type="entry name" value="S-adenosyl-L-methionine-dependent methyltransferases"/>
    <property type="match status" value="1"/>
</dbReference>
<dbReference type="AlphaFoldDB" id="A0A0F8Z9K6"/>
<keyword evidence="1" id="KW-0489">Methyltransferase</keyword>
<comment type="caution">
    <text evidence="3">The sequence shown here is derived from an EMBL/GenBank/DDBJ whole genome shotgun (WGS) entry which is preliminary data.</text>
</comment>
<name>A0A0F8Z9K6_9ZZZZ</name>
<organism evidence="3">
    <name type="scientific">marine sediment metagenome</name>
    <dbReference type="NCBI Taxonomy" id="412755"/>
    <lineage>
        <taxon>unclassified sequences</taxon>
        <taxon>metagenomes</taxon>
        <taxon>ecological metagenomes</taxon>
    </lineage>
</organism>
<dbReference type="Gene3D" id="3.40.50.150">
    <property type="entry name" value="Vaccinia Virus protein VP39"/>
    <property type="match status" value="1"/>
</dbReference>
<evidence type="ECO:0000256" key="2">
    <source>
        <dbReference type="ARBA" id="ARBA00022679"/>
    </source>
</evidence>
<dbReference type="InterPro" id="IPR029063">
    <property type="entry name" value="SAM-dependent_MTases_sf"/>
</dbReference>
<dbReference type="InterPro" id="IPR001525">
    <property type="entry name" value="C5_MeTfrase"/>
</dbReference>
<dbReference type="EMBL" id="LAZR01064820">
    <property type="protein sequence ID" value="KKK56776.1"/>
    <property type="molecule type" value="Genomic_DNA"/>
</dbReference>
<dbReference type="Pfam" id="PF00145">
    <property type="entry name" value="DNA_methylase"/>
    <property type="match status" value="1"/>
</dbReference>
<keyword evidence="2" id="KW-0808">Transferase</keyword>
<evidence type="ECO:0000313" key="3">
    <source>
        <dbReference type="EMBL" id="KKK56776.1"/>
    </source>
</evidence>
<accession>A0A0F8Z9K6</accession>
<evidence type="ECO:0000256" key="1">
    <source>
        <dbReference type="ARBA" id="ARBA00022603"/>
    </source>
</evidence>
<dbReference type="GO" id="GO:0032259">
    <property type="term" value="P:methylation"/>
    <property type="evidence" value="ECO:0007669"/>
    <property type="project" value="UniProtKB-KW"/>
</dbReference>
<protein>
    <recommendedName>
        <fullName evidence="4">DNA (cytosine-5-)-methyltransferase</fullName>
    </recommendedName>
</protein>
<sequence length="127" mass="13458">MGQFIQPALSEVEGGGGEMTDGLVIDMFAGGGGASAGLEAALGRPVDLAINHDALALAVHKANHPETLHLESDIWEVRPEEVARGREVAILWASPDCTHFSVAKGGVPRRQDIRSLAWAVVRWAKAV</sequence>
<dbReference type="GO" id="GO:0008168">
    <property type="term" value="F:methyltransferase activity"/>
    <property type="evidence" value="ECO:0007669"/>
    <property type="project" value="UniProtKB-KW"/>
</dbReference>
<gene>
    <name evidence="3" type="ORF">LCGC14_3061120</name>
</gene>